<dbReference type="GO" id="GO:0140664">
    <property type="term" value="F:ATP-dependent DNA damage sensor activity"/>
    <property type="evidence" value="ECO:0007669"/>
    <property type="project" value="InterPro"/>
</dbReference>
<dbReference type="SUPFAM" id="SSF52540">
    <property type="entry name" value="P-loop containing nucleoside triphosphate hydrolases"/>
    <property type="match status" value="1"/>
</dbReference>
<evidence type="ECO:0000313" key="5">
    <source>
        <dbReference type="EMBL" id="SVA56894.1"/>
    </source>
</evidence>
<dbReference type="SMART" id="SM00533">
    <property type="entry name" value="MUTSd"/>
    <property type="match status" value="1"/>
</dbReference>
<dbReference type="InterPro" id="IPR000432">
    <property type="entry name" value="DNA_mismatch_repair_MutS_C"/>
</dbReference>
<feature type="domain" description="DNA mismatch repair proteins mutS family" evidence="4">
    <location>
        <begin position="434"/>
        <end position="450"/>
    </location>
</feature>
<dbReference type="InterPro" id="IPR007696">
    <property type="entry name" value="DNA_mismatch_repair_MutS_core"/>
</dbReference>
<evidence type="ECO:0000256" key="3">
    <source>
        <dbReference type="ARBA" id="ARBA00023125"/>
    </source>
</evidence>
<evidence type="ECO:0000256" key="2">
    <source>
        <dbReference type="ARBA" id="ARBA00022840"/>
    </source>
</evidence>
<dbReference type="SMART" id="SM00534">
    <property type="entry name" value="MUTSac"/>
    <property type="match status" value="1"/>
</dbReference>
<reference evidence="5" key="1">
    <citation type="submission" date="2018-05" db="EMBL/GenBank/DDBJ databases">
        <authorList>
            <person name="Lanie J.A."/>
            <person name="Ng W.-L."/>
            <person name="Kazmierczak K.M."/>
            <person name="Andrzejewski T.M."/>
            <person name="Davidsen T.M."/>
            <person name="Wayne K.J."/>
            <person name="Tettelin H."/>
            <person name="Glass J.I."/>
            <person name="Rusch D."/>
            <person name="Podicherti R."/>
            <person name="Tsui H.-C.T."/>
            <person name="Winkler M.E."/>
        </authorList>
    </citation>
    <scope>NUCLEOTIDE SEQUENCE</scope>
</reference>
<name>A0A381WWL5_9ZZZZ</name>
<dbReference type="GO" id="GO:0030983">
    <property type="term" value="F:mismatched DNA binding"/>
    <property type="evidence" value="ECO:0007669"/>
    <property type="project" value="InterPro"/>
</dbReference>
<dbReference type="InterPro" id="IPR005747">
    <property type="entry name" value="MutS2"/>
</dbReference>
<evidence type="ECO:0000259" key="4">
    <source>
        <dbReference type="PROSITE" id="PS00486"/>
    </source>
</evidence>
<organism evidence="5">
    <name type="scientific">marine metagenome</name>
    <dbReference type="NCBI Taxonomy" id="408172"/>
    <lineage>
        <taxon>unclassified sequences</taxon>
        <taxon>metagenomes</taxon>
        <taxon>ecological metagenomes</taxon>
    </lineage>
</organism>
<dbReference type="SUPFAM" id="SSF48334">
    <property type="entry name" value="DNA repair protein MutS, domain III"/>
    <property type="match status" value="1"/>
</dbReference>
<dbReference type="GO" id="GO:0004519">
    <property type="term" value="F:endonuclease activity"/>
    <property type="evidence" value="ECO:0007669"/>
    <property type="project" value="InterPro"/>
</dbReference>
<dbReference type="PROSITE" id="PS00486">
    <property type="entry name" value="DNA_MISMATCH_REPAIR_2"/>
    <property type="match status" value="1"/>
</dbReference>
<dbReference type="GO" id="GO:0045910">
    <property type="term" value="P:negative regulation of DNA recombination"/>
    <property type="evidence" value="ECO:0007669"/>
    <property type="project" value="InterPro"/>
</dbReference>
<gene>
    <name evidence="5" type="ORF">METZ01_LOCUS109748</name>
</gene>
<keyword evidence="1" id="KW-0547">Nucleotide-binding</keyword>
<proteinExistence type="predicted"/>
<evidence type="ECO:0000256" key="1">
    <source>
        <dbReference type="ARBA" id="ARBA00022741"/>
    </source>
</evidence>
<dbReference type="InterPro" id="IPR027417">
    <property type="entry name" value="P-loop_NTPase"/>
</dbReference>
<dbReference type="GO" id="GO:0016887">
    <property type="term" value="F:ATP hydrolysis activity"/>
    <property type="evidence" value="ECO:0007669"/>
    <property type="project" value="InterPro"/>
</dbReference>
<sequence length="491" mass="53230">MRHKPLAIKRSTEPDQSYRKKQILSRSLDLVDYDFVRQKLGDFCTFSGSRKIVNGMFPSYFQPTVSQLQVETEEGIRLISNTGVFSLRGIKDHGDSIKIADLGGILTGQELLIIANTIEALSNAKNTLMEYPGELPVLLELAKEIPDLSYLAFSITSKIAGTGLVLDSATPNLGNIRRQVRESYSRVTGALESIISESELLGTIQDDVISVRGDRLVVQVKSNMRSRVPGIVHDASNTGMTLFIEPFKTVSLCNSWREFTLEEEREVQKVLHDLSSQVGSLSHEINSGITSAANLDFVIAKSKYSISLSGLETDDEIGGHSGQKEAINLIDARHPMLGENGVPLSLQMSPNWTVLVITGPNAGGKTVAIKTVGLLAAMNQSGIQIPAAAGSELPVFDGIYADIGDQQSITNSVSTFSSHIKNINDILDNCSSQSLLLLDEVGSSTDPEEGSAIAKAVLEYLAENKIQALITTHHNTVTLMAESDDRMRNAS</sequence>
<dbReference type="Gene3D" id="3.40.50.300">
    <property type="entry name" value="P-loop containing nucleotide triphosphate hydrolases"/>
    <property type="match status" value="1"/>
</dbReference>
<keyword evidence="3" id="KW-0238">DNA-binding</keyword>
<dbReference type="InterPro" id="IPR045076">
    <property type="entry name" value="MutS"/>
</dbReference>
<dbReference type="AlphaFoldDB" id="A0A381WWL5"/>
<dbReference type="Pfam" id="PF00488">
    <property type="entry name" value="MutS_V"/>
    <property type="match status" value="1"/>
</dbReference>
<dbReference type="NCBIfam" id="TIGR01069">
    <property type="entry name" value="mutS2"/>
    <property type="match status" value="1"/>
</dbReference>
<dbReference type="GO" id="GO:0005524">
    <property type="term" value="F:ATP binding"/>
    <property type="evidence" value="ECO:0007669"/>
    <property type="project" value="UniProtKB-KW"/>
</dbReference>
<dbReference type="PANTHER" id="PTHR48466">
    <property type="entry name" value="OS10G0509000 PROTEIN-RELATED"/>
    <property type="match status" value="1"/>
</dbReference>
<dbReference type="PANTHER" id="PTHR48466:SF2">
    <property type="entry name" value="OS10G0509000 PROTEIN"/>
    <property type="match status" value="1"/>
</dbReference>
<dbReference type="EMBL" id="UINC01013123">
    <property type="protein sequence ID" value="SVA56894.1"/>
    <property type="molecule type" value="Genomic_DNA"/>
</dbReference>
<dbReference type="InterPro" id="IPR036187">
    <property type="entry name" value="DNA_mismatch_repair_MutS_sf"/>
</dbReference>
<feature type="non-terminal residue" evidence="5">
    <location>
        <position position="491"/>
    </location>
</feature>
<accession>A0A381WWL5</accession>
<dbReference type="GO" id="GO:0006298">
    <property type="term" value="P:mismatch repair"/>
    <property type="evidence" value="ECO:0007669"/>
    <property type="project" value="InterPro"/>
</dbReference>
<keyword evidence="2" id="KW-0067">ATP-binding</keyword>
<protein>
    <recommendedName>
        <fullName evidence="4">DNA mismatch repair proteins mutS family domain-containing protein</fullName>
    </recommendedName>
</protein>